<gene>
    <name evidence="1" type="ORF">PCOR1329_LOCUS68946</name>
</gene>
<comment type="caution">
    <text evidence="1">The sequence shown here is derived from an EMBL/GenBank/DDBJ whole genome shotgun (WGS) entry which is preliminary data.</text>
</comment>
<sequence>MGASYVVAAPFLRSCEMTWEAPTSSSRRRWCLGRRARGGCRPGLWPGQRFELRAGGRVERLRHWGDNGRKRWAARCLDSQPVEMEDVVVADCAEDIDDGEVWEPLWEEVPLETRLYWAARAS</sequence>
<evidence type="ECO:0000313" key="1">
    <source>
        <dbReference type="EMBL" id="CAK0888097.1"/>
    </source>
</evidence>
<evidence type="ECO:0000313" key="2">
    <source>
        <dbReference type="Proteomes" id="UP001189429"/>
    </source>
</evidence>
<reference evidence="1" key="1">
    <citation type="submission" date="2023-10" db="EMBL/GenBank/DDBJ databases">
        <authorList>
            <person name="Chen Y."/>
            <person name="Shah S."/>
            <person name="Dougan E. K."/>
            <person name="Thang M."/>
            <person name="Chan C."/>
        </authorList>
    </citation>
    <scope>NUCLEOTIDE SEQUENCE [LARGE SCALE GENOMIC DNA]</scope>
</reference>
<dbReference type="Proteomes" id="UP001189429">
    <property type="component" value="Unassembled WGS sequence"/>
</dbReference>
<proteinExistence type="predicted"/>
<name>A0ABN9WN82_9DINO</name>
<protein>
    <submittedName>
        <fullName evidence="1">Uncharacterized protein</fullName>
    </submittedName>
</protein>
<organism evidence="1 2">
    <name type="scientific">Prorocentrum cordatum</name>
    <dbReference type="NCBI Taxonomy" id="2364126"/>
    <lineage>
        <taxon>Eukaryota</taxon>
        <taxon>Sar</taxon>
        <taxon>Alveolata</taxon>
        <taxon>Dinophyceae</taxon>
        <taxon>Prorocentrales</taxon>
        <taxon>Prorocentraceae</taxon>
        <taxon>Prorocentrum</taxon>
    </lineage>
</organism>
<accession>A0ABN9WN82</accession>
<dbReference type="EMBL" id="CAUYUJ010019026">
    <property type="protein sequence ID" value="CAK0888097.1"/>
    <property type="molecule type" value="Genomic_DNA"/>
</dbReference>
<keyword evidence="2" id="KW-1185">Reference proteome</keyword>